<organism evidence="1 2">
    <name type="scientific">Corynebacterium marinum DSM 44953</name>
    <dbReference type="NCBI Taxonomy" id="1224162"/>
    <lineage>
        <taxon>Bacteria</taxon>
        <taxon>Bacillati</taxon>
        <taxon>Actinomycetota</taxon>
        <taxon>Actinomycetes</taxon>
        <taxon>Mycobacteriales</taxon>
        <taxon>Corynebacteriaceae</taxon>
        <taxon>Corynebacterium</taxon>
    </lineage>
</organism>
<dbReference type="Proteomes" id="UP000031928">
    <property type="component" value="Plasmid pCmarinum2"/>
</dbReference>
<name>A0A0B6TQ70_9CORY</name>
<dbReference type="HOGENOM" id="CLU_2328976_0_0_11"/>
<gene>
    <name evidence="1" type="ORF">B840_12500</name>
</gene>
<dbReference type="AlphaFoldDB" id="A0A0B6TQ70"/>
<geneLocation type="plasmid" evidence="1 2">
    <name>pCmarinum2</name>
</geneLocation>
<keyword evidence="1" id="KW-0614">Plasmid</keyword>
<keyword evidence="2" id="KW-1185">Reference proteome</keyword>
<accession>A0A0B6TQ70</accession>
<reference evidence="1 2" key="1">
    <citation type="submission" date="2014-05" db="EMBL/GenBank/DDBJ databases">
        <title>Complete genome sequence of Corynebacterium marinum DSM 44953.</title>
        <authorList>
            <person name="Schaffert L."/>
            <person name="Albersmeier A."/>
            <person name="Kalinowski J."/>
            <person name="Ruckert C."/>
        </authorList>
    </citation>
    <scope>NUCLEOTIDE SEQUENCE [LARGE SCALE GENOMIC DNA]</scope>
    <source>
        <strain evidence="1 2">DSM 44953</strain>
        <plasmid evidence="1 2">pCmarinum2</plasmid>
    </source>
</reference>
<evidence type="ECO:0000313" key="2">
    <source>
        <dbReference type="Proteomes" id="UP000031928"/>
    </source>
</evidence>
<protein>
    <submittedName>
        <fullName evidence="1">Uncharacterized protein</fullName>
    </submittedName>
</protein>
<proteinExistence type="predicted"/>
<dbReference type="KEGG" id="cmq:B840_12500"/>
<evidence type="ECO:0000313" key="1">
    <source>
        <dbReference type="EMBL" id="AJK70068.1"/>
    </source>
</evidence>
<dbReference type="EMBL" id="CP007791">
    <property type="protein sequence ID" value="AJK70068.1"/>
    <property type="molecule type" value="Genomic_DNA"/>
</dbReference>
<sequence length="98" mass="11181">MLDIGTHNEQRRGDRLPARVVLQIGLVGGLLVTQQRQRIAELTLLRLLTLVPGFPVDQHRGFHEPVRNRLMERVTVDDGIALRGRGRQPDRRCRGEIT</sequence>